<protein>
    <recommendedName>
        <fullName evidence="2">acetyl-CoA C-acetyltransferase</fullName>
        <ecNumber evidence="2">2.3.1.9</ecNumber>
    </recommendedName>
    <alternativeName>
        <fullName evidence="5">Acetoacetyl-CoA thiolase</fullName>
    </alternativeName>
</protein>
<dbReference type="InterPro" id="IPR020616">
    <property type="entry name" value="Thiolase_N"/>
</dbReference>
<dbReference type="Proteomes" id="UP000215137">
    <property type="component" value="Chromosome"/>
</dbReference>
<dbReference type="GO" id="GO:0003985">
    <property type="term" value="F:acetyl-CoA C-acetyltransferase activity"/>
    <property type="evidence" value="ECO:0007669"/>
    <property type="project" value="UniProtKB-EC"/>
</dbReference>
<keyword evidence="4 7" id="KW-0012">Acyltransferase</keyword>
<dbReference type="OrthoDB" id="9764892at2"/>
<dbReference type="InterPro" id="IPR016039">
    <property type="entry name" value="Thiolase-like"/>
</dbReference>
<dbReference type="InterPro" id="IPR020613">
    <property type="entry name" value="Thiolase_CS"/>
</dbReference>
<name>A0A248TLP0_9BACI</name>
<feature type="domain" description="Thiolase C-terminal" evidence="9">
    <location>
        <begin position="273"/>
        <end position="393"/>
    </location>
</feature>
<evidence type="ECO:0000259" key="8">
    <source>
        <dbReference type="Pfam" id="PF00108"/>
    </source>
</evidence>
<dbReference type="InterPro" id="IPR020610">
    <property type="entry name" value="Thiolase_AS"/>
</dbReference>
<evidence type="ECO:0000256" key="1">
    <source>
        <dbReference type="ARBA" id="ARBA00010982"/>
    </source>
</evidence>
<accession>A0A248TLP0</accession>
<feature type="domain" description="Thiolase N-terminal" evidence="8">
    <location>
        <begin position="6"/>
        <end position="264"/>
    </location>
</feature>
<dbReference type="Pfam" id="PF02803">
    <property type="entry name" value="Thiolase_C"/>
    <property type="match status" value="1"/>
</dbReference>
<dbReference type="InterPro" id="IPR002155">
    <property type="entry name" value="Thiolase"/>
</dbReference>
<dbReference type="Pfam" id="PF00108">
    <property type="entry name" value="Thiolase_N"/>
    <property type="match status" value="1"/>
</dbReference>
<dbReference type="FunFam" id="3.40.47.10:FF:000010">
    <property type="entry name" value="Acetyl-CoA acetyltransferase (Thiolase)"/>
    <property type="match status" value="1"/>
</dbReference>
<evidence type="ECO:0000256" key="7">
    <source>
        <dbReference type="RuleBase" id="RU003557"/>
    </source>
</evidence>
<organism evidence="10 11">
    <name type="scientific">Cytobacillus kochii</name>
    <dbReference type="NCBI Taxonomy" id="859143"/>
    <lineage>
        <taxon>Bacteria</taxon>
        <taxon>Bacillati</taxon>
        <taxon>Bacillota</taxon>
        <taxon>Bacilli</taxon>
        <taxon>Bacillales</taxon>
        <taxon>Bacillaceae</taxon>
        <taxon>Cytobacillus</taxon>
    </lineage>
</organism>
<reference evidence="10 11" key="1">
    <citation type="submission" date="2017-08" db="EMBL/GenBank/DDBJ databases">
        <title>Complete Genome Sequence of Bacillus kochii Oregon-R-modENCODE STRAIN BDGP4, isolated from Drosophila melanogaster gut.</title>
        <authorList>
            <person name="Wan K.H."/>
            <person name="Yu C."/>
            <person name="Park S."/>
            <person name="Hammonds A.S."/>
            <person name="Booth B.W."/>
            <person name="Celniker S.E."/>
        </authorList>
    </citation>
    <scope>NUCLEOTIDE SEQUENCE [LARGE SCALE GENOMIC DNA]</scope>
    <source>
        <strain evidence="10 11">BDGP4</strain>
    </source>
</reference>
<proteinExistence type="inferred from homology"/>
<dbReference type="RefSeq" id="WP_095372680.1">
    <property type="nucleotide sequence ID" value="NZ_CANMJM010000001.1"/>
</dbReference>
<dbReference type="PANTHER" id="PTHR18919:SF107">
    <property type="entry name" value="ACETYL-COA ACETYLTRANSFERASE, CYTOSOLIC"/>
    <property type="match status" value="1"/>
</dbReference>
<dbReference type="Gene3D" id="3.40.47.10">
    <property type="match status" value="2"/>
</dbReference>
<comment type="similarity">
    <text evidence="1 7">Belongs to the thiolase-like superfamily. Thiolase family.</text>
</comment>
<dbReference type="KEGG" id="bko:CKF48_18505"/>
<dbReference type="AlphaFoldDB" id="A0A248TLP0"/>
<evidence type="ECO:0000256" key="4">
    <source>
        <dbReference type="ARBA" id="ARBA00023315"/>
    </source>
</evidence>
<keyword evidence="11" id="KW-1185">Reference proteome</keyword>
<keyword evidence="3 7" id="KW-0808">Transferase</keyword>
<sequence>MERAEVVIVSATRTALGTFNGSLKGVSAIDLGAVVIKEALKKAGVEASAVDEIIMGNVLQAGLGQNPARQAAIKAGVPESVSSMTINKVCGSGLKAVHLATQAIVAGDADIIVAGGMENMSQAPYILKGARDGFKMGNTTLYDSLIDDGLTCAFNQYHMGVTAENLCDKYEISRAEQDQFAAESQEKATQAIESGRFKDEIVPVEIPQRKGEPIIFDQDEHPKAGTTAEKLGKLRPAFRKEGSVTAGNASGINDGAAAVVVMSKQKAEELGIKPLVTIKGNGNAGVDPSIMGIGPVEAVKKALTKANTTLEELELIEANEAFAAQSLAVDRELNFKKDILNVNGGAIALGHPIGASGARILVTLIHEMQKRQAKKGLATLCIGGGQGVATVIELAE</sequence>
<dbReference type="EMBL" id="CP022983">
    <property type="protein sequence ID" value="ASV69116.1"/>
    <property type="molecule type" value="Genomic_DNA"/>
</dbReference>
<evidence type="ECO:0000313" key="11">
    <source>
        <dbReference type="Proteomes" id="UP000215137"/>
    </source>
</evidence>
<evidence type="ECO:0000259" key="9">
    <source>
        <dbReference type="Pfam" id="PF02803"/>
    </source>
</evidence>
<dbReference type="PROSITE" id="PS00099">
    <property type="entry name" value="THIOLASE_3"/>
    <property type="match status" value="1"/>
</dbReference>
<dbReference type="EC" id="2.3.1.9" evidence="2"/>
<evidence type="ECO:0000256" key="2">
    <source>
        <dbReference type="ARBA" id="ARBA00012705"/>
    </source>
</evidence>
<dbReference type="PROSITE" id="PS00737">
    <property type="entry name" value="THIOLASE_2"/>
    <property type="match status" value="1"/>
</dbReference>
<dbReference type="PANTHER" id="PTHR18919">
    <property type="entry name" value="ACETYL-COA C-ACYLTRANSFERASE"/>
    <property type="match status" value="1"/>
</dbReference>
<dbReference type="PIRSF" id="PIRSF000429">
    <property type="entry name" value="Ac-CoA_Ac_transf"/>
    <property type="match status" value="1"/>
</dbReference>
<dbReference type="NCBIfam" id="TIGR01930">
    <property type="entry name" value="AcCoA-C-Actrans"/>
    <property type="match status" value="1"/>
</dbReference>
<evidence type="ECO:0000256" key="5">
    <source>
        <dbReference type="ARBA" id="ARBA00030755"/>
    </source>
</evidence>
<dbReference type="CDD" id="cd00751">
    <property type="entry name" value="thiolase"/>
    <property type="match status" value="1"/>
</dbReference>
<dbReference type="InterPro" id="IPR020617">
    <property type="entry name" value="Thiolase_C"/>
</dbReference>
<gene>
    <name evidence="10" type="ORF">CKF48_18505</name>
</gene>
<evidence type="ECO:0000256" key="3">
    <source>
        <dbReference type="ARBA" id="ARBA00022679"/>
    </source>
</evidence>
<dbReference type="SUPFAM" id="SSF53901">
    <property type="entry name" value="Thiolase-like"/>
    <property type="match status" value="2"/>
</dbReference>
<dbReference type="PROSITE" id="PS00098">
    <property type="entry name" value="THIOLASE_1"/>
    <property type="match status" value="1"/>
</dbReference>
<feature type="active site" description="Acyl-thioester intermediate" evidence="6">
    <location>
        <position position="90"/>
    </location>
</feature>
<evidence type="ECO:0000256" key="6">
    <source>
        <dbReference type="PIRSR" id="PIRSR000429-1"/>
    </source>
</evidence>
<evidence type="ECO:0000313" key="10">
    <source>
        <dbReference type="EMBL" id="ASV69116.1"/>
    </source>
</evidence>
<dbReference type="InterPro" id="IPR020615">
    <property type="entry name" value="Thiolase_acyl_enz_int_AS"/>
</dbReference>
<feature type="active site" description="Proton acceptor" evidence="6">
    <location>
        <position position="351"/>
    </location>
</feature>
<feature type="active site" description="Proton acceptor" evidence="6">
    <location>
        <position position="381"/>
    </location>
</feature>